<dbReference type="RefSeq" id="WP_103525276.1">
    <property type="nucleotide sequence ID" value="NZ_RFAR01000055.1"/>
</dbReference>
<comment type="caution">
    <text evidence="1">The sequence shown here is derived from an EMBL/GenBank/DDBJ whole genome shotgun (WGS) entry which is preliminary data.</text>
</comment>
<organism evidence="1 2">
    <name type="scientific">Aquitalea palustris</name>
    <dbReference type="NCBI Taxonomy" id="2480983"/>
    <lineage>
        <taxon>Bacteria</taxon>
        <taxon>Pseudomonadati</taxon>
        <taxon>Pseudomonadota</taxon>
        <taxon>Betaproteobacteria</taxon>
        <taxon>Neisseriales</taxon>
        <taxon>Chromobacteriaceae</taxon>
        <taxon>Aquitalea</taxon>
    </lineage>
</organism>
<keyword evidence="2" id="KW-1185">Reference proteome</keyword>
<dbReference type="EMBL" id="RFAR01000055">
    <property type="protein sequence ID" value="RMC95592.1"/>
    <property type="molecule type" value="Genomic_DNA"/>
</dbReference>
<dbReference type="OrthoDB" id="5912178at2"/>
<evidence type="ECO:0000313" key="2">
    <source>
        <dbReference type="Proteomes" id="UP000274139"/>
    </source>
</evidence>
<name>A0A454JGS3_9NEIS</name>
<accession>A0A454JGS3</accession>
<gene>
    <name evidence="1" type="ORF">EAY64_13520</name>
</gene>
<sequence length="99" mass="11246">MVRLLSGMADPPADKPRSWVTVTREGSFTDPRWGRFEISRDMLLAMVANFEQGVVGMRPMVMLIFAESHLKAVRMIAMSDIQHGLKFMRLRNGPVRISV</sequence>
<proteinExistence type="predicted"/>
<evidence type="ECO:0000313" key="1">
    <source>
        <dbReference type="EMBL" id="RMC95592.1"/>
    </source>
</evidence>
<dbReference type="Proteomes" id="UP000274139">
    <property type="component" value="Unassembled WGS sequence"/>
</dbReference>
<protein>
    <submittedName>
        <fullName evidence="1">Uncharacterized protein</fullName>
    </submittedName>
</protein>
<reference evidence="1 2" key="1">
    <citation type="submission" date="2018-10" db="EMBL/GenBank/DDBJ databases">
        <title>Draft genome sequence of Aquitalea MWU14-2217 isolated from a wild cranberry bog in Provincetown, Massachusetts.</title>
        <authorList>
            <person name="Ebadzadsahrai G."/>
            <person name="Soby S."/>
        </authorList>
    </citation>
    <scope>NUCLEOTIDE SEQUENCE [LARGE SCALE GENOMIC DNA]</scope>
    <source>
        <strain evidence="1 2">MWU14-2217</strain>
    </source>
</reference>
<dbReference type="AlphaFoldDB" id="A0A454JGS3"/>